<dbReference type="SUPFAM" id="SSF54277">
    <property type="entry name" value="CAD &amp; PB1 domains"/>
    <property type="match status" value="1"/>
</dbReference>
<dbReference type="Proteomes" id="UP000006757">
    <property type="component" value="Unassembled WGS sequence"/>
</dbReference>
<dbReference type="InterPro" id="IPR001683">
    <property type="entry name" value="PX_dom"/>
</dbReference>
<feature type="region of interest" description="Disordered" evidence="4">
    <location>
        <begin position="1"/>
        <end position="68"/>
    </location>
</feature>
<evidence type="ECO:0000256" key="2">
    <source>
        <dbReference type="ARBA" id="ARBA00022737"/>
    </source>
</evidence>
<feature type="region of interest" description="Disordered" evidence="4">
    <location>
        <begin position="112"/>
        <end position="170"/>
    </location>
</feature>
<evidence type="ECO:0000256" key="4">
    <source>
        <dbReference type="SAM" id="MobiDB-lite"/>
    </source>
</evidence>
<dbReference type="InParanoid" id="K1VQM5"/>
<reference evidence="7 8" key="1">
    <citation type="journal article" date="2012" name="Eukaryot. Cell">
        <title>Genome sequence of the Trichosporon asahii environmental strain CBS 8904.</title>
        <authorList>
            <person name="Yang R.Y."/>
            <person name="Li H.T."/>
            <person name="Zhu H."/>
            <person name="Zhou G.P."/>
            <person name="Wang M."/>
            <person name="Wang L."/>
        </authorList>
    </citation>
    <scope>NUCLEOTIDE SEQUENCE [LARGE SCALE GENOMIC DNA]</scope>
    <source>
        <strain evidence="7 8">CBS 8904</strain>
    </source>
</reference>
<dbReference type="GO" id="GO:0035091">
    <property type="term" value="F:phosphatidylinositol binding"/>
    <property type="evidence" value="ECO:0007669"/>
    <property type="project" value="InterPro"/>
</dbReference>
<dbReference type="SUPFAM" id="SSF64268">
    <property type="entry name" value="PX domain"/>
    <property type="match status" value="1"/>
</dbReference>
<protein>
    <submittedName>
        <fullName evidence="7">Protein scd2/ral3</fullName>
    </submittedName>
</protein>
<dbReference type="SMART" id="SM00326">
    <property type="entry name" value="SH3"/>
    <property type="match status" value="1"/>
</dbReference>
<dbReference type="Gene3D" id="3.10.20.90">
    <property type="entry name" value="Phosphatidylinositol 3-kinase Catalytic Subunit, Chain A, domain 1"/>
    <property type="match status" value="1"/>
</dbReference>
<dbReference type="GO" id="GO:0000747">
    <property type="term" value="P:conjugation with cellular fusion"/>
    <property type="evidence" value="ECO:0007669"/>
    <property type="project" value="TreeGrafter"/>
</dbReference>
<dbReference type="AlphaFoldDB" id="K1VQM5"/>
<dbReference type="PROSITE" id="PS50002">
    <property type="entry name" value="SH3"/>
    <property type="match status" value="1"/>
</dbReference>
<feature type="region of interest" description="Disordered" evidence="4">
    <location>
        <begin position="516"/>
        <end position="603"/>
    </location>
</feature>
<comment type="caution">
    <text evidence="7">The sequence shown here is derived from an EMBL/GenBank/DDBJ whole genome shotgun (WGS) entry which is preliminary data.</text>
</comment>
<evidence type="ECO:0000256" key="3">
    <source>
        <dbReference type="PROSITE-ProRule" id="PRU00192"/>
    </source>
</evidence>
<dbReference type="PANTHER" id="PTHR15706">
    <property type="entry name" value="SH3 MULTIPLE DOMAIN"/>
    <property type="match status" value="1"/>
</dbReference>
<dbReference type="SMART" id="SM00312">
    <property type="entry name" value="PX"/>
    <property type="match status" value="1"/>
</dbReference>
<dbReference type="PROSITE" id="PS50195">
    <property type="entry name" value="PX"/>
    <property type="match status" value="1"/>
</dbReference>
<feature type="compositionally biased region" description="Polar residues" evidence="4">
    <location>
        <begin position="1"/>
        <end position="13"/>
    </location>
</feature>
<dbReference type="PANTHER" id="PTHR15706:SF2">
    <property type="entry name" value="SH3 AND PX DOMAIN-CONTAINING PROTEIN 2A"/>
    <property type="match status" value="1"/>
</dbReference>
<dbReference type="STRING" id="1220162.K1VQM5"/>
<evidence type="ECO:0000259" key="5">
    <source>
        <dbReference type="PROSITE" id="PS50002"/>
    </source>
</evidence>
<gene>
    <name evidence="7" type="ORF">A1Q2_04068</name>
</gene>
<dbReference type="InterPro" id="IPR036028">
    <property type="entry name" value="SH3-like_dom_sf"/>
</dbReference>
<feature type="compositionally biased region" description="Polar residues" evidence="4">
    <location>
        <begin position="592"/>
        <end position="603"/>
    </location>
</feature>
<dbReference type="InterPro" id="IPR035549">
    <property type="entry name" value="Bem1/Scd2_SH3_2"/>
</dbReference>
<dbReference type="GO" id="GO:0051130">
    <property type="term" value="P:positive regulation of cellular component organization"/>
    <property type="evidence" value="ECO:0007669"/>
    <property type="project" value="UniProtKB-ARBA"/>
</dbReference>
<dbReference type="OMA" id="EYWFRID"/>
<dbReference type="HOGENOM" id="CLU_014957_1_0_1"/>
<dbReference type="CDD" id="cd06890">
    <property type="entry name" value="PX_Bem1p"/>
    <property type="match status" value="1"/>
</dbReference>
<evidence type="ECO:0000313" key="8">
    <source>
        <dbReference type="Proteomes" id="UP000006757"/>
    </source>
</evidence>
<dbReference type="Pfam" id="PF00018">
    <property type="entry name" value="SH3_1"/>
    <property type="match status" value="1"/>
</dbReference>
<dbReference type="FunCoup" id="K1VQM5">
    <property type="interactions" value="58"/>
</dbReference>
<dbReference type="FunFam" id="2.30.30.40:FF:000093">
    <property type="entry name" value="Protein kinase activator Bem1"/>
    <property type="match status" value="1"/>
</dbReference>
<feature type="compositionally biased region" description="Polar residues" evidence="4">
    <location>
        <begin position="127"/>
        <end position="141"/>
    </location>
</feature>
<evidence type="ECO:0000259" key="6">
    <source>
        <dbReference type="PROSITE" id="PS50195"/>
    </source>
</evidence>
<proteinExistence type="predicted"/>
<feature type="compositionally biased region" description="Polar residues" evidence="4">
    <location>
        <begin position="516"/>
        <end position="527"/>
    </location>
</feature>
<evidence type="ECO:0000256" key="1">
    <source>
        <dbReference type="ARBA" id="ARBA00022443"/>
    </source>
</evidence>
<dbReference type="eggNOG" id="KOG4773">
    <property type="taxonomic scope" value="Eukaryota"/>
</dbReference>
<dbReference type="InterPro" id="IPR035550">
    <property type="entry name" value="Bem1/Scd2_PX"/>
</dbReference>
<dbReference type="Gene3D" id="2.30.30.40">
    <property type="entry name" value="SH3 Domains"/>
    <property type="match status" value="1"/>
</dbReference>
<accession>K1VQM5</accession>
<dbReference type="GO" id="GO:0030674">
    <property type="term" value="F:protein-macromolecule adaptor activity"/>
    <property type="evidence" value="ECO:0007669"/>
    <property type="project" value="TreeGrafter"/>
</dbReference>
<dbReference type="InterPro" id="IPR036871">
    <property type="entry name" value="PX_dom_sf"/>
</dbReference>
<keyword evidence="8" id="KW-1185">Reference proteome</keyword>
<feature type="region of interest" description="Disordered" evidence="4">
    <location>
        <begin position="406"/>
        <end position="432"/>
    </location>
</feature>
<dbReference type="GO" id="GO:1902494">
    <property type="term" value="C:catalytic complex"/>
    <property type="evidence" value="ECO:0007669"/>
    <property type="project" value="UniProtKB-ARBA"/>
</dbReference>
<organism evidence="7 8">
    <name type="scientific">Trichosporon asahii var. asahii (strain CBS 8904)</name>
    <name type="common">Yeast</name>
    <dbReference type="NCBI Taxonomy" id="1220162"/>
    <lineage>
        <taxon>Eukaryota</taxon>
        <taxon>Fungi</taxon>
        <taxon>Dikarya</taxon>
        <taxon>Basidiomycota</taxon>
        <taxon>Agaricomycotina</taxon>
        <taxon>Tremellomycetes</taxon>
        <taxon>Trichosporonales</taxon>
        <taxon>Trichosporonaceae</taxon>
        <taxon>Trichosporon</taxon>
    </lineage>
</organism>
<evidence type="ECO:0000313" key="7">
    <source>
        <dbReference type="EMBL" id="EKD01697.1"/>
    </source>
</evidence>
<feature type="compositionally biased region" description="Polar residues" evidence="4">
    <location>
        <begin position="322"/>
        <end position="334"/>
    </location>
</feature>
<keyword evidence="2" id="KW-0677">Repeat</keyword>
<feature type="domain" description="PX" evidence="6">
    <location>
        <begin position="346"/>
        <end position="485"/>
    </location>
</feature>
<dbReference type="GO" id="GO:0005938">
    <property type="term" value="C:cell cortex"/>
    <property type="evidence" value="ECO:0007669"/>
    <property type="project" value="UniProtKB-ARBA"/>
</dbReference>
<dbReference type="OrthoDB" id="548867at2759"/>
<keyword evidence="1 3" id="KW-0728">SH3 domain</keyword>
<dbReference type="SUPFAM" id="SSF50044">
    <property type="entry name" value="SH3-domain"/>
    <property type="match status" value="1"/>
</dbReference>
<dbReference type="InterPro" id="IPR051228">
    <property type="entry name" value="NADPH_Oxidase/PX-Domain"/>
</dbReference>
<dbReference type="InterPro" id="IPR001452">
    <property type="entry name" value="SH3_domain"/>
</dbReference>
<dbReference type="GO" id="GO:0043332">
    <property type="term" value="C:mating projection tip"/>
    <property type="evidence" value="ECO:0007669"/>
    <property type="project" value="TreeGrafter"/>
</dbReference>
<feature type="region of interest" description="Disordered" evidence="4">
    <location>
        <begin position="274"/>
        <end position="348"/>
    </location>
</feature>
<feature type="compositionally biased region" description="Low complexity" evidence="4">
    <location>
        <begin position="293"/>
        <end position="314"/>
    </location>
</feature>
<dbReference type="Pfam" id="PF00787">
    <property type="entry name" value="PX"/>
    <property type="match status" value="1"/>
</dbReference>
<feature type="domain" description="SH3" evidence="5">
    <location>
        <begin position="170"/>
        <end position="232"/>
    </location>
</feature>
<dbReference type="CDD" id="cd11879">
    <property type="entry name" value="SH3_Bem1p_2"/>
    <property type="match status" value="1"/>
</dbReference>
<dbReference type="EMBL" id="AMBO01000312">
    <property type="protein sequence ID" value="EKD01697.1"/>
    <property type="molecule type" value="Genomic_DNA"/>
</dbReference>
<feature type="compositionally biased region" description="Polar residues" evidence="4">
    <location>
        <begin position="546"/>
        <end position="564"/>
    </location>
</feature>
<sequence length="693" mass="74775">MKSLRRSLNNNGHSHPHGGQGAPNVPPPPHIAHGAMSPPGSAGGGAPVASFANPLSRPTEKVAPPQKVIKALKSHRSTNPQELSYNKGHFWYVTGEHPLTGSRGLVPKEDFEEFSKGGRPQGGGHQATPSGDHSRSMSQGGQARHGDRSSPTTPIGAPNSAPTTPGKKPTQPLYAIVQYDFHAERPDELEAKAGEPIVVIAQSNHEWFVAKPIGRLGGPGLIPVTFVEIRDPLTGRALDQFPSTIPQVEEWKKATAEYKAAAIPLGRLDLPANHHVPNSPYAPPPNSAGSQKSNARTSSPTPAAAAVASAPRSSGSREHQRNASQANSVGQGSAQRGYKPEQDQMLPPGELVQLGVPSFHNESGNYWFRLHASFVPDERTHPAYTLSLYRTYEDFYDFQITLLDTFPSEAGRPQPGDDQDNPPPRILPFMPGPVDEQIDDELTEYRRDELDAYVRALLDLRNKGAGYILRHELIRTFFAVKYGDYCEETPRQAAIDELEERLGDMGFESSASNNYARARTGSQQSSGLGHVRAPSNDAPVVHLGHTRNQSSGVHGGPITQSPSAMASPFPGAMHQSNHSQGGSGTGGRQHPAAQNSTGSTSSGPVPFVKIKIYDGTTDDLIALRVQRNVTYLELMDKVHQRLGPDISTLQYKVGGGPVGPNGAGGQNRRINNDRDLADWMNTEDQRLILYAEP</sequence>
<name>K1VQM5_TRIAC</name>
<dbReference type="Gene3D" id="3.30.1520.10">
    <property type="entry name" value="Phox-like domain"/>
    <property type="match status" value="1"/>
</dbReference>